<dbReference type="InterPro" id="IPR047729">
    <property type="entry name" value="Sce7726-like"/>
</dbReference>
<dbReference type="EMBL" id="CP012033">
    <property type="protein sequence ID" value="AKP65354.1"/>
    <property type="molecule type" value="Genomic_DNA"/>
</dbReference>
<protein>
    <recommendedName>
        <fullName evidence="3">Sce7726 family protein</fullName>
    </recommendedName>
</protein>
<proteinExistence type="predicted"/>
<dbReference type="AlphaFoldDB" id="A0AAC9ERJ9"/>
<accession>A0AAC9ERJ9</accession>
<evidence type="ECO:0000313" key="2">
    <source>
        <dbReference type="Proteomes" id="UP000036000"/>
    </source>
</evidence>
<evidence type="ECO:0008006" key="3">
    <source>
        <dbReference type="Google" id="ProtNLM"/>
    </source>
</evidence>
<evidence type="ECO:0000313" key="1">
    <source>
        <dbReference type="EMBL" id="AKP65354.1"/>
    </source>
</evidence>
<dbReference type="Proteomes" id="UP000036000">
    <property type="component" value="Chromosome"/>
</dbReference>
<reference evidence="1 2" key="1">
    <citation type="submission" date="2015-07" db="EMBL/GenBank/DDBJ databases">
        <title>Lactobacillus korensis/26-25/ whole genome sequencing.</title>
        <authorList>
            <person name="Kim M.K."/>
            <person name="Im W.-T."/>
            <person name="Srinivasan S."/>
            <person name="Lee J.-J."/>
        </authorList>
    </citation>
    <scope>NUCLEOTIDE SEQUENCE [LARGE SCALE GENOMIC DNA]</scope>
    <source>
        <strain evidence="1 2">26-25</strain>
    </source>
</reference>
<name>A0AAC9ERJ9_9LACO</name>
<sequence length="285" mass="32752">MAESSLVNKLFTVNSLNKLVFEHDTRTFSQAIQEIGGAMVGQTNLDAIRHLYAYMSKKHRNEYFYKNALLNKILLGRHSMNTTSALRELPVAGNILDFLIINGVGQVYEIKTELDNLKRLRQQVSTYYQAFSFCNVVTDESHLAEVQKILDFPQVGIILLTKRNTLHVVRNSEMYNEGLKHETLFKLLRKPEFERVLLRCCGQLPQTSQGRYYRACLAQFKGLDILEAQGAVLRELKQRAAENKKYAEPFARVPVELMELVYFSGYRQADFAELEDFLVQQVGEA</sequence>
<keyword evidence="2" id="KW-1185">Reference proteome</keyword>
<dbReference type="KEGG" id="lko:ABN16_10310"/>
<dbReference type="NCBIfam" id="NF033832">
    <property type="entry name" value="sce7726_fam"/>
    <property type="match status" value="1"/>
</dbReference>
<gene>
    <name evidence="1" type="ORF">ABN16_10310</name>
</gene>
<dbReference type="RefSeq" id="WP_048735650.1">
    <property type="nucleotide sequence ID" value="NZ_CP012033.1"/>
</dbReference>
<organism evidence="1 2">
    <name type="scientific">Levilactobacillus koreensis</name>
    <dbReference type="NCBI Taxonomy" id="637971"/>
    <lineage>
        <taxon>Bacteria</taxon>
        <taxon>Bacillati</taxon>
        <taxon>Bacillota</taxon>
        <taxon>Bacilli</taxon>
        <taxon>Lactobacillales</taxon>
        <taxon>Lactobacillaceae</taxon>
        <taxon>Levilactobacillus</taxon>
    </lineage>
</organism>